<dbReference type="AlphaFoldDB" id="A0A8E0RLU0"/>
<accession>A0A8E0RLU0</accession>
<keyword evidence="3" id="KW-1185">Reference proteome</keyword>
<evidence type="ECO:0000313" key="3">
    <source>
        <dbReference type="Proteomes" id="UP000728185"/>
    </source>
</evidence>
<dbReference type="Proteomes" id="UP000728185">
    <property type="component" value="Unassembled WGS sequence"/>
</dbReference>
<proteinExistence type="predicted"/>
<evidence type="ECO:0000313" key="2">
    <source>
        <dbReference type="EMBL" id="KAA0187148.1"/>
    </source>
</evidence>
<organism evidence="2 3">
    <name type="scientific">Fasciolopsis buskii</name>
    <dbReference type="NCBI Taxonomy" id="27845"/>
    <lineage>
        <taxon>Eukaryota</taxon>
        <taxon>Metazoa</taxon>
        <taxon>Spiralia</taxon>
        <taxon>Lophotrochozoa</taxon>
        <taxon>Platyhelminthes</taxon>
        <taxon>Trematoda</taxon>
        <taxon>Digenea</taxon>
        <taxon>Plagiorchiida</taxon>
        <taxon>Echinostomata</taxon>
        <taxon>Echinostomatoidea</taxon>
        <taxon>Fasciolidae</taxon>
        <taxon>Fasciolopsis</taxon>
    </lineage>
</organism>
<dbReference type="EMBL" id="LUCM01009324">
    <property type="protein sequence ID" value="KAA0187148.1"/>
    <property type="molecule type" value="Genomic_DNA"/>
</dbReference>
<sequence length="291" mass="31958">MISENSSHAFSIATILRKQYDKIEQSTNDASSATLPQEPKLIGKPHLLPGKMPAQELSSAEFNTDQVYGTSSFHPMVPGSFSEHTFASVANNLSPCRNQISACSQVSEKHADEWDYKDCGNTDVANGVSVHSYQCISLPLVEDCRAALLSAYASGHRLGYYPTKISNPSPDMRIPKNLLKHSGGKLPVDERDRTERMGGYLLDPLDWIRDSPKQAVNVRLSSPAGFAPHPNSVHGQTNVTTAVSNITTNDTAEAVPSFIHHRYKVNPSLLSWCNSSVFKRLLECRSELLSC</sequence>
<dbReference type="OrthoDB" id="10489443at2759"/>
<gene>
    <name evidence="2" type="ORF">FBUS_05504</name>
</gene>
<protein>
    <submittedName>
        <fullName evidence="2">Uncharacterized protein</fullName>
    </submittedName>
</protein>
<name>A0A8E0RLU0_9TREM</name>
<reference evidence="2" key="1">
    <citation type="submission" date="2019-05" db="EMBL/GenBank/DDBJ databases">
        <title>Annotation for the trematode Fasciolopsis buski.</title>
        <authorList>
            <person name="Choi Y.-J."/>
        </authorList>
    </citation>
    <scope>NUCLEOTIDE SEQUENCE</scope>
    <source>
        <strain evidence="2">HT</strain>
        <tissue evidence="2">Whole worm</tissue>
    </source>
</reference>
<comment type="caution">
    <text evidence="2">The sequence shown here is derived from an EMBL/GenBank/DDBJ whole genome shotgun (WGS) entry which is preliminary data.</text>
</comment>
<feature type="region of interest" description="Disordered" evidence="1">
    <location>
        <begin position="27"/>
        <end position="48"/>
    </location>
</feature>
<evidence type="ECO:0000256" key="1">
    <source>
        <dbReference type="SAM" id="MobiDB-lite"/>
    </source>
</evidence>